<accession>A0A917UD58</accession>
<keyword evidence="2" id="KW-0472">Membrane</keyword>
<evidence type="ECO:0000313" key="3">
    <source>
        <dbReference type="EMBL" id="GGM80143.1"/>
    </source>
</evidence>
<reference evidence="3" key="2">
    <citation type="submission" date="2020-09" db="EMBL/GenBank/DDBJ databases">
        <authorList>
            <person name="Sun Q."/>
            <person name="Ohkuma M."/>
        </authorList>
    </citation>
    <scope>NUCLEOTIDE SEQUENCE</scope>
    <source>
        <strain evidence="3">JCM 19831</strain>
    </source>
</reference>
<feature type="transmembrane region" description="Helical" evidence="2">
    <location>
        <begin position="59"/>
        <end position="80"/>
    </location>
</feature>
<sequence length="206" mass="21282">MRDLDQLDLDRLPAPVASLLAAAAAPGRPHELAGEDAAVAGYRRAYGAAAPPRRRERRLAVLAVATVLGVSFGSAAYAAGTGRLPDPIQRTVHELLSGVPAPERDEPSRPAPSQGRPSPTPADLVAPCRAWEAFRADPHAPPVTGADRRTLATVIGGEHAITEYCRTLLGGPSPSAPTGPAEKPSTKPGNPSPGVPNGKKPSRTNS</sequence>
<comment type="caution">
    <text evidence="3">The sequence shown here is derived from an EMBL/GenBank/DDBJ whole genome shotgun (WGS) entry which is preliminary data.</text>
</comment>
<keyword evidence="4" id="KW-1185">Reference proteome</keyword>
<dbReference type="RefSeq" id="WP_190256865.1">
    <property type="nucleotide sequence ID" value="NZ_BMPI01000083.1"/>
</dbReference>
<evidence type="ECO:0000313" key="4">
    <source>
        <dbReference type="Proteomes" id="UP000642070"/>
    </source>
</evidence>
<feature type="compositionally biased region" description="Low complexity" evidence="1">
    <location>
        <begin position="170"/>
        <end position="181"/>
    </location>
</feature>
<keyword evidence="2" id="KW-0812">Transmembrane</keyword>
<organism evidence="3 4">
    <name type="scientific">Dactylosporangium sucinum</name>
    <dbReference type="NCBI Taxonomy" id="1424081"/>
    <lineage>
        <taxon>Bacteria</taxon>
        <taxon>Bacillati</taxon>
        <taxon>Actinomycetota</taxon>
        <taxon>Actinomycetes</taxon>
        <taxon>Micromonosporales</taxon>
        <taxon>Micromonosporaceae</taxon>
        <taxon>Dactylosporangium</taxon>
    </lineage>
</organism>
<feature type="region of interest" description="Disordered" evidence="1">
    <location>
        <begin position="98"/>
        <end position="124"/>
    </location>
</feature>
<proteinExistence type="predicted"/>
<reference evidence="3" key="1">
    <citation type="journal article" date="2014" name="Int. J. Syst. Evol. Microbiol.">
        <title>Complete genome sequence of Corynebacterium casei LMG S-19264T (=DSM 44701T), isolated from a smear-ripened cheese.</title>
        <authorList>
            <consortium name="US DOE Joint Genome Institute (JGI-PGF)"/>
            <person name="Walter F."/>
            <person name="Albersmeier A."/>
            <person name="Kalinowski J."/>
            <person name="Ruckert C."/>
        </authorList>
    </citation>
    <scope>NUCLEOTIDE SEQUENCE</scope>
    <source>
        <strain evidence="3">JCM 19831</strain>
    </source>
</reference>
<evidence type="ECO:0000256" key="1">
    <source>
        <dbReference type="SAM" id="MobiDB-lite"/>
    </source>
</evidence>
<keyword evidence="2" id="KW-1133">Transmembrane helix</keyword>
<evidence type="ECO:0000256" key="2">
    <source>
        <dbReference type="SAM" id="Phobius"/>
    </source>
</evidence>
<dbReference type="AlphaFoldDB" id="A0A917UD58"/>
<name>A0A917UD58_9ACTN</name>
<dbReference type="EMBL" id="BMPI01000083">
    <property type="protein sequence ID" value="GGM80143.1"/>
    <property type="molecule type" value="Genomic_DNA"/>
</dbReference>
<protein>
    <submittedName>
        <fullName evidence="3">Uncharacterized protein</fullName>
    </submittedName>
</protein>
<dbReference type="Proteomes" id="UP000642070">
    <property type="component" value="Unassembled WGS sequence"/>
</dbReference>
<gene>
    <name evidence="3" type="ORF">GCM10007977_097040</name>
</gene>
<feature type="region of interest" description="Disordered" evidence="1">
    <location>
        <begin position="166"/>
        <end position="206"/>
    </location>
</feature>